<organism evidence="1 2">
    <name type="scientific">Tanacetum coccineum</name>
    <dbReference type="NCBI Taxonomy" id="301880"/>
    <lineage>
        <taxon>Eukaryota</taxon>
        <taxon>Viridiplantae</taxon>
        <taxon>Streptophyta</taxon>
        <taxon>Embryophyta</taxon>
        <taxon>Tracheophyta</taxon>
        <taxon>Spermatophyta</taxon>
        <taxon>Magnoliopsida</taxon>
        <taxon>eudicotyledons</taxon>
        <taxon>Gunneridae</taxon>
        <taxon>Pentapetalae</taxon>
        <taxon>asterids</taxon>
        <taxon>campanulids</taxon>
        <taxon>Asterales</taxon>
        <taxon>Asteraceae</taxon>
        <taxon>Asteroideae</taxon>
        <taxon>Anthemideae</taxon>
        <taxon>Anthemidinae</taxon>
        <taxon>Tanacetum</taxon>
    </lineage>
</organism>
<dbReference type="Proteomes" id="UP001151760">
    <property type="component" value="Unassembled WGS sequence"/>
</dbReference>
<sequence>MKETLSKFMSESAKRHEENSNMIKEIRASTNAAIQNQGSSIKNLEIQIGKISKVLQERGSESLHSSTEANLKDHVKSILTIVEADTNPIRQKKGSYGPKFLEANSYEASHINNSIPRKEKDPGSFTLPCYINNICFDIALADLGASIGL</sequence>
<comment type="caution">
    <text evidence="1">The sequence shown here is derived from an EMBL/GenBank/DDBJ whole genome shotgun (WGS) entry which is preliminary data.</text>
</comment>
<protein>
    <submittedName>
        <fullName evidence="1">Uncharacterized protein</fullName>
    </submittedName>
</protein>
<name>A0ABQ5D2T9_9ASTR</name>
<evidence type="ECO:0000313" key="2">
    <source>
        <dbReference type="Proteomes" id="UP001151760"/>
    </source>
</evidence>
<reference evidence="1" key="1">
    <citation type="journal article" date="2022" name="Int. J. Mol. Sci.">
        <title>Draft Genome of Tanacetum Coccineum: Genomic Comparison of Closely Related Tanacetum-Family Plants.</title>
        <authorList>
            <person name="Yamashiro T."/>
            <person name="Shiraishi A."/>
            <person name="Nakayama K."/>
            <person name="Satake H."/>
        </authorList>
    </citation>
    <scope>NUCLEOTIDE SEQUENCE</scope>
</reference>
<gene>
    <name evidence="1" type="ORF">Tco_0924060</name>
</gene>
<keyword evidence="2" id="KW-1185">Reference proteome</keyword>
<dbReference type="EMBL" id="BQNB010014895">
    <property type="protein sequence ID" value="GJT33641.1"/>
    <property type="molecule type" value="Genomic_DNA"/>
</dbReference>
<reference evidence="1" key="2">
    <citation type="submission" date="2022-01" db="EMBL/GenBank/DDBJ databases">
        <authorList>
            <person name="Yamashiro T."/>
            <person name="Shiraishi A."/>
            <person name="Satake H."/>
            <person name="Nakayama K."/>
        </authorList>
    </citation>
    <scope>NUCLEOTIDE SEQUENCE</scope>
</reference>
<proteinExistence type="predicted"/>
<accession>A0ABQ5D2T9</accession>
<evidence type="ECO:0000313" key="1">
    <source>
        <dbReference type="EMBL" id="GJT33641.1"/>
    </source>
</evidence>